<keyword evidence="10" id="KW-0067">ATP-binding</keyword>
<dbReference type="InterPro" id="IPR050351">
    <property type="entry name" value="BphY/WalK/GraS-like"/>
</dbReference>
<dbReference type="SMART" id="SM00387">
    <property type="entry name" value="HATPase_c"/>
    <property type="match status" value="1"/>
</dbReference>
<organism evidence="10 11">
    <name type="scientific">Nostocoides veronense</name>
    <dbReference type="NCBI Taxonomy" id="330836"/>
    <lineage>
        <taxon>Bacteria</taxon>
        <taxon>Bacillati</taxon>
        <taxon>Actinomycetota</taxon>
        <taxon>Actinomycetes</taxon>
        <taxon>Micrococcales</taxon>
        <taxon>Intrasporangiaceae</taxon>
        <taxon>Nostocoides</taxon>
    </lineage>
</organism>
<dbReference type="Pfam" id="PF00512">
    <property type="entry name" value="HisKA"/>
    <property type="match status" value="1"/>
</dbReference>
<dbReference type="Gene3D" id="3.30.565.10">
    <property type="entry name" value="Histidine kinase-like ATPase, C-terminal domain"/>
    <property type="match status" value="1"/>
</dbReference>
<keyword evidence="6" id="KW-0418">Kinase</keyword>
<evidence type="ECO:0000259" key="9">
    <source>
        <dbReference type="PROSITE" id="PS50109"/>
    </source>
</evidence>
<comment type="catalytic activity">
    <reaction evidence="1">
        <text>ATP + protein L-histidine = ADP + protein N-phospho-L-histidine.</text>
        <dbReference type="EC" id="2.7.13.3"/>
    </reaction>
</comment>
<dbReference type="CDD" id="cd00082">
    <property type="entry name" value="HisKA"/>
    <property type="match status" value="1"/>
</dbReference>
<gene>
    <name evidence="10" type="ORF">GCM10009811_29120</name>
</gene>
<evidence type="ECO:0000256" key="4">
    <source>
        <dbReference type="ARBA" id="ARBA00022553"/>
    </source>
</evidence>
<dbReference type="InterPro" id="IPR004358">
    <property type="entry name" value="Sig_transdc_His_kin-like_C"/>
</dbReference>
<dbReference type="InterPro" id="IPR003661">
    <property type="entry name" value="HisK_dim/P_dom"/>
</dbReference>
<evidence type="ECO:0000256" key="1">
    <source>
        <dbReference type="ARBA" id="ARBA00000085"/>
    </source>
</evidence>
<dbReference type="Gene3D" id="1.10.287.130">
    <property type="match status" value="1"/>
</dbReference>
<dbReference type="SMART" id="SM00388">
    <property type="entry name" value="HisKA"/>
    <property type="match status" value="1"/>
</dbReference>
<feature type="domain" description="Histidine kinase" evidence="9">
    <location>
        <begin position="156"/>
        <end position="372"/>
    </location>
</feature>
<dbReference type="PANTHER" id="PTHR45453:SF1">
    <property type="entry name" value="PHOSPHATE REGULON SENSOR PROTEIN PHOR"/>
    <property type="match status" value="1"/>
</dbReference>
<proteinExistence type="predicted"/>
<accession>A0ABP4Y4L8</accession>
<dbReference type="Proteomes" id="UP001499938">
    <property type="component" value="Unassembled WGS sequence"/>
</dbReference>
<dbReference type="PROSITE" id="PS50109">
    <property type="entry name" value="HIS_KIN"/>
    <property type="match status" value="1"/>
</dbReference>
<keyword evidence="7" id="KW-0902">Two-component regulatory system</keyword>
<dbReference type="InterPro" id="IPR003594">
    <property type="entry name" value="HATPase_dom"/>
</dbReference>
<keyword evidence="4" id="KW-0597">Phosphoprotein</keyword>
<dbReference type="InterPro" id="IPR036890">
    <property type="entry name" value="HATPase_C_sf"/>
</dbReference>
<dbReference type="PANTHER" id="PTHR45453">
    <property type="entry name" value="PHOSPHATE REGULON SENSOR PROTEIN PHOR"/>
    <property type="match status" value="1"/>
</dbReference>
<sequence length="386" mass="40785">MDPTNAALLGGLAGVLLGSMSVFAVVASERSERRAGAPAVRPPLPEGASAVLAVLRSSAVILDRGEHVLNTSPNAVALGLVAGDRLVQPALLDLARQVQRDGEIRESELEIAVPGRPPAWVHVRVAPLLDAHVLLLVEDRTTAHRVEEVRRDFVVNVSHELKTPVGGLSLLAEAIADAKDDPEAIDLFASRMQLESARLGKLIKEIVDLSRLQSADGMQRPTSVRVADVIREAVDLSSVESSAKEIRIRELVDPDLLAYGDLSLLVTAVRNLIGNAIAHSPVGSEVGVRGAAGPEGIEITVADRGSGIPLVEQERIFERFYRVDAARSRSTGGTGLGLAIVKHICANHGGKVTVWSREGEGSTFTITLPPPPPGIEHAPLTEGTAA</sequence>
<dbReference type="CDD" id="cd00075">
    <property type="entry name" value="HATPase"/>
    <property type="match status" value="1"/>
</dbReference>
<keyword evidence="5" id="KW-0808">Transferase</keyword>
<dbReference type="PRINTS" id="PR00344">
    <property type="entry name" value="BCTRLSENSOR"/>
</dbReference>
<dbReference type="EMBL" id="BAAAPO010000044">
    <property type="protein sequence ID" value="GAA1803659.1"/>
    <property type="molecule type" value="Genomic_DNA"/>
</dbReference>
<reference evidence="11" key="1">
    <citation type="journal article" date="2019" name="Int. J. Syst. Evol. Microbiol.">
        <title>The Global Catalogue of Microorganisms (GCM) 10K type strain sequencing project: providing services to taxonomists for standard genome sequencing and annotation.</title>
        <authorList>
            <consortium name="The Broad Institute Genomics Platform"/>
            <consortium name="The Broad Institute Genome Sequencing Center for Infectious Disease"/>
            <person name="Wu L."/>
            <person name="Ma J."/>
        </authorList>
    </citation>
    <scope>NUCLEOTIDE SEQUENCE [LARGE SCALE GENOMIC DNA]</scope>
    <source>
        <strain evidence="11">JCM 15592</strain>
    </source>
</reference>
<dbReference type="InterPro" id="IPR005467">
    <property type="entry name" value="His_kinase_dom"/>
</dbReference>
<evidence type="ECO:0000256" key="3">
    <source>
        <dbReference type="ARBA" id="ARBA00012438"/>
    </source>
</evidence>
<dbReference type="InterPro" id="IPR036097">
    <property type="entry name" value="HisK_dim/P_sf"/>
</dbReference>
<evidence type="ECO:0000256" key="6">
    <source>
        <dbReference type="ARBA" id="ARBA00022777"/>
    </source>
</evidence>
<evidence type="ECO:0000256" key="2">
    <source>
        <dbReference type="ARBA" id="ARBA00004236"/>
    </source>
</evidence>
<evidence type="ECO:0000313" key="10">
    <source>
        <dbReference type="EMBL" id="GAA1803659.1"/>
    </source>
</evidence>
<comment type="caution">
    <text evidence="10">The sequence shown here is derived from an EMBL/GenBank/DDBJ whole genome shotgun (WGS) entry which is preliminary data.</text>
</comment>
<keyword evidence="11" id="KW-1185">Reference proteome</keyword>
<dbReference type="GO" id="GO:0005524">
    <property type="term" value="F:ATP binding"/>
    <property type="evidence" value="ECO:0007669"/>
    <property type="project" value="UniProtKB-KW"/>
</dbReference>
<evidence type="ECO:0000313" key="11">
    <source>
        <dbReference type="Proteomes" id="UP001499938"/>
    </source>
</evidence>
<protein>
    <recommendedName>
        <fullName evidence="8">Sensor-like histidine kinase SenX3</fullName>
        <ecNumber evidence="3">2.7.13.3</ecNumber>
    </recommendedName>
</protein>
<evidence type="ECO:0000256" key="5">
    <source>
        <dbReference type="ARBA" id="ARBA00022679"/>
    </source>
</evidence>
<dbReference type="SUPFAM" id="SSF47384">
    <property type="entry name" value="Homodimeric domain of signal transducing histidine kinase"/>
    <property type="match status" value="1"/>
</dbReference>
<dbReference type="RefSeq" id="WP_344087106.1">
    <property type="nucleotide sequence ID" value="NZ_BAAAPO010000044.1"/>
</dbReference>
<keyword evidence="10" id="KW-0547">Nucleotide-binding</keyword>
<dbReference type="SUPFAM" id="SSF55874">
    <property type="entry name" value="ATPase domain of HSP90 chaperone/DNA topoisomerase II/histidine kinase"/>
    <property type="match status" value="1"/>
</dbReference>
<comment type="subcellular location">
    <subcellularLocation>
        <location evidence="2">Cell membrane</location>
    </subcellularLocation>
</comment>
<name>A0ABP4Y4L8_9MICO</name>
<dbReference type="Pfam" id="PF02518">
    <property type="entry name" value="HATPase_c"/>
    <property type="match status" value="1"/>
</dbReference>
<dbReference type="EC" id="2.7.13.3" evidence="3"/>
<evidence type="ECO:0000256" key="8">
    <source>
        <dbReference type="ARBA" id="ARBA00039401"/>
    </source>
</evidence>
<evidence type="ECO:0000256" key="7">
    <source>
        <dbReference type="ARBA" id="ARBA00023012"/>
    </source>
</evidence>